<evidence type="ECO:0000256" key="4">
    <source>
        <dbReference type="ARBA" id="ARBA00010617"/>
    </source>
</evidence>
<dbReference type="PANTHER" id="PTHR24292:SF45">
    <property type="entry name" value="CYTOCHROME P450 6G1-RELATED"/>
    <property type="match status" value="1"/>
</dbReference>
<protein>
    <recommendedName>
        <fullName evidence="18">Cytochrome P450</fullName>
    </recommendedName>
</protein>
<keyword evidence="5 13" id="KW-0349">Heme</keyword>
<dbReference type="OrthoDB" id="2789670at2759"/>
<dbReference type="KEGG" id="scac:106092112"/>
<dbReference type="InterPro" id="IPR050476">
    <property type="entry name" value="Insect_CytP450_Detox"/>
</dbReference>
<reference evidence="16" key="1">
    <citation type="submission" date="2020-05" db="UniProtKB">
        <authorList>
            <consortium name="EnsemblMetazoa"/>
        </authorList>
    </citation>
    <scope>IDENTIFICATION</scope>
    <source>
        <strain evidence="16">USDA</strain>
    </source>
</reference>
<evidence type="ECO:0000256" key="1">
    <source>
        <dbReference type="ARBA" id="ARBA00001971"/>
    </source>
</evidence>
<keyword evidence="9 14" id="KW-0560">Oxidoreductase</keyword>
<keyword evidence="11 14" id="KW-0503">Monooxygenase</keyword>
<comment type="cofactor">
    <cofactor evidence="1 13">
        <name>heme</name>
        <dbReference type="ChEBI" id="CHEBI:30413"/>
    </cofactor>
</comment>
<keyword evidence="10 13" id="KW-0408">Iron</keyword>
<dbReference type="GO" id="GO:0004497">
    <property type="term" value="F:monooxygenase activity"/>
    <property type="evidence" value="ECO:0007669"/>
    <property type="project" value="UniProtKB-KW"/>
</dbReference>
<evidence type="ECO:0000256" key="3">
    <source>
        <dbReference type="ARBA" id="ARBA00004406"/>
    </source>
</evidence>
<dbReference type="Proteomes" id="UP000095300">
    <property type="component" value="Unassembled WGS sequence"/>
</dbReference>
<dbReference type="PRINTS" id="PR00463">
    <property type="entry name" value="EP450I"/>
</dbReference>
<evidence type="ECO:0000313" key="16">
    <source>
        <dbReference type="EnsemblMetazoa" id="SCAU014356-PA"/>
    </source>
</evidence>
<keyword evidence="15" id="KW-0812">Transmembrane</keyword>
<dbReference type="InterPro" id="IPR002401">
    <property type="entry name" value="Cyt_P450_E_grp-I"/>
</dbReference>
<evidence type="ECO:0000256" key="15">
    <source>
        <dbReference type="SAM" id="Phobius"/>
    </source>
</evidence>
<keyword evidence="6 13" id="KW-0479">Metal-binding</keyword>
<keyword evidence="12 15" id="KW-0472">Membrane</keyword>
<dbReference type="SUPFAM" id="SSF48264">
    <property type="entry name" value="Cytochrome P450"/>
    <property type="match status" value="1"/>
</dbReference>
<feature type="transmembrane region" description="Helical" evidence="15">
    <location>
        <begin position="222"/>
        <end position="244"/>
    </location>
</feature>
<sequence length="516" mass="59239">MELSEVFVGLLACLTFLLTMWVRHKFRYWSRFKVPHAKASILSGNLWDFITMRTNFGYNLKAIYDDEEFQNEAAVGVYGVYTPGLLIRHPELIKTVFIKDFEKFGNRSLQCDPHSDPLGHKLLIMAPYGQWKKLRPQLSPTFTSGKLRQMYPLLQTVGQGLEDYLQKKGDKFVLECKHFAAQFTTDSIATTILGIQSNALEKSNDPIFLEALRISNFSYRRALSFFFLLFMPHLSGLVGAKPFFKQTYAFFKVFVRQVVKDRETSGLKRNDLVDLLVSLKKEAAAAGEDESLTMENLVGHSLMLVAAGNETSSTVIACALYELALHPNIQERLRHEILETVLEGEGQISYDRLNEMEYLRMVVDEILRKYPVLPLLDRRYMAADKKTGYSLKPYYDYEIPHGMPVYISTYALHYDQKYWPNPTQFDPERFSAENRKTINPSVYLPFGNGPRNCVGARLGQLQVKVALVHILKNHEIRVCKQTNMNPHFDPKAFTLQIAGGIHLELLRDNMCNKAFK</sequence>
<evidence type="ECO:0000256" key="7">
    <source>
        <dbReference type="ARBA" id="ARBA00022824"/>
    </source>
</evidence>
<dbReference type="Gene3D" id="1.10.630.10">
    <property type="entry name" value="Cytochrome P450"/>
    <property type="match status" value="1"/>
</dbReference>
<dbReference type="GO" id="GO:0046680">
    <property type="term" value="P:response to DDT"/>
    <property type="evidence" value="ECO:0007669"/>
    <property type="project" value="TreeGrafter"/>
</dbReference>
<dbReference type="AlphaFoldDB" id="A0A1I8Q6H7"/>
<dbReference type="FunFam" id="1.10.630.10:FF:000042">
    <property type="entry name" value="Cytochrome P450"/>
    <property type="match status" value="1"/>
</dbReference>
<name>A0A1I8Q6H7_STOCA</name>
<evidence type="ECO:0000256" key="2">
    <source>
        <dbReference type="ARBA" id="ARBA00004174"/>
    </source>
</evidence>
<dbReference type="PANTHER" id="PTHR24292">
    <property type="entry name" value="CYTOCHROME P450"/>
    <property type="match status" value="1"/>
</dbReference>
<evidence type="ECO:0000256" key="6">
    <source>
        <dbReference type="ARBA" id="ARBA00022723"/>
    </source>
</evidence>
<feature type="transmembrane region" description="Helical" evidence="15">
    <location>
        <begin position="6"/>
        <end position="23"/>
    </location>
</feature>
<dbReference type="InterPro" id="IPR001128">
    <property type="entry name" value="Cyt_P450"/>
</dbReference>
<dbReference type="VEuPathDB" id="VectorBase:SCAU014356"/>
<evidence type="ECO:0000256" key="5">
    <source>
        <dbReference type="ARBA" id="ARBA00022617"/>
    </source>
</evidence>
<keyword evidence="7" id="KW-0256">Endoplasmic reticulum</keyword>
<organism evidence="16 17">
    <name type="scientific">Stomoxys calcitrans</name>
    <name type="common">Stable fly</name>
    <name type="synonym">Conops calcitrans</name>
    <dbReference type="NCBI Taxonomy" id="35570"/>
    <lineage>
        <taxon>Eukaryota</taxon>
        <taxon>Metazoa</taxon>
        <taxon>Ecdysozoa</taxon>
        <taxon>Arthropoda</taxon>
        <taxon>Hexapoda</taxon>
        <taxon>Insecta</taxon>
        <taxon>Pterygota</taxon>
        <taxon>Neoptera</taxon>
        <taxon>Endopterygota</taxon>
        <taxon>Diptera</taxon>
        <taxon>Brachycera</taxon>
        <taxon>Muscomorpha</taxon>
        <taxon>Muscoidea</taxon>
        <taxon>Muscidae</taxon>
        <taxon>Stomoxys</taxon>
    </lineage>
</organism>
<accession>A0A1I8Q6H7</accession>
<dbReference type="GO" id="GO:0020037">
    <property type="term" value="F:heme binding"/>
    <property type="evidence" value="ECO:0007669"/>
    <property type="project" value="InterPro"/>
</dbReference>
<evidence type="ECO:0008006" key="18">
    <source>
        <dbReference type="Google" id="ProtNLM"/>
    </source>
</evidence>
<evidence type="ECO:0000256" key="8">
    <source>
        <dbReference type="ARBA" id="ARBA00022848"/>
    </source>
</evidence>
<evidence type="ECO:0000256" key="13">
    <source>
        <dbReference type="PIRSR" id="PIRSR602401-1"/>
    </source>
</evidence>
<dbReference type="PROSITE" id="PS00086">
    <property type="entry name" value="CYTOCHROME_P450"/>
    <property type="match status" value="1"/>
</dbReference>
<comment type="subcellular location">
    <subcellularLocation>
        <location evidence="3">Endoplasmic reticulum membrane</location>
        <topology evidence="3">Peripheral membrane protein</topology>
    </subcellularLocation>
    <subcellularLocation>
        <location evidence="2">Microsome membrane</location>
        <topology evidence="2">Peripheral membrane protein</topology>
    </subcellularLocation>
</comment>
<dbReference type="CDD" id="cd11056">
    <property type="entry name" value="CYP6-like"/>
    <property type="match status" value="1"/>
</dbReference>
<dbReference type="Pfam" id="PF00067">
    <property type="entry name" value="p450"/>
    <property type="match status" value="1"/>
</dbReference>
<dbReference type="GO" id="GO:0005506">
    <property type="term" value="F:iron ion binding"/>
    <property type="evidence" value="ECO:0007669"/>
    <property type="project" value="InterPro"/>
</dbReference>
<evidence type="ECO:0000256" key="10">
    <source>
        <dbReference type="ARBA" id="ARBA00023004"/>
    </source>
</evidence>
<dbReference type="EnsemblMetazoa" id="SCAU014356-RA">
    <property type="protein sequence ID" value="SCAU014356-PA"/>
    <property type="gene ID" value="SCAU014356"/>
</dbReference>
<dbReference type="InterPro" id="IPR036396">
    <property type="entry name" value="Cyt_P450_sf"/>
</dbReference>
<evidence type="ECO:0000256" key="11">
    <source>
        <dbReference type="ARBA" id="ARBA00023033"/>
    </source>
</evidence>
<gene>
    <name evidence="16" type="primary">106092112</name>
</gene>
<evidence type="ECO:0000256" key="14">
    <source>
        <dbReference type="RuleBase" id="RU000461"/>
    </source>
</evidence>
<dbReference type="PRINTS" id="PR00385">
    <property type="entry name" value="P450"/>
</dbReference>
<proteinExistence type="inferred from homology"/>
<comment type="similarity">
    <text evidence="4 14">Belongs to the cytochrome P450 family.</text>
</comment>
<evidence type="ECO:0000313" key="17">
    <source>
        <dbReference type="Proteomes" id="UP000095300"/>
    </source>
</evidence>
<evidence type="ECO:0000256" key="9">
    <source>
        <dbReference type="ARBA" id="ARBA00023002"/>
    </source>
</evidence>
<feature type="binding site" description="axial binding residue" evidence="13">
    <location>
        <position position="453"/>
    </location>
    <ligand>
        <name>heme</name>
        <dbReference type="ChEBI" id="CHEBI:30413"/>
    </ligand>
    <ligandPart>
        <name>Fe</name>
        <dbReference type="ChEBI" id="CHEBI:18248"/>
    </ligandPart>
</feature>
<keyword evidence="8" id="KW-0492">Microsome</keyword>
<dbReference type="GO" id="GO:0046701">
    <property type="term" value="P:insecticide catabolic process"/>
    <property type="evidence" value="ECO:0007669"/>
    <property type="project" value="TreeGrafter"/>
</dbReference>
<dbReference type="GO" id="GO:0005789">
    <property type="term" value="C:endoplasmic reticulum membrane"/>
    <property type="evidence" value="ECO:0007669"/>
    <property type="project" value="UniProtKB-SubCell"/>
</dbReference>
<keyword evidence="17" id="KW-1185">Reference proteome</keyword>
<dbReference type="InterPro" id="IPR017972">
    <property type="entry name" value="Cyt_P450_CS"/>
</dbReference>
<evidence type="ECO:0000256" key="12">
    <source>
        <dbReference type="ARBA" id="ARBA00023136"/>
    </source>
</evidence>
<dbReference type="GO" id="GO:0016705">
    <property type="term" value="F:oxidoreductase activity, acting on paired donors, with incorporation or reduction of molecular oxygen"/>
    <property type="evidence" value="ECO:0007669"/>
    <property type="project" value="InterPro"/>
</dbReference>
<dbReference type="STRING" id="35570.A0A1I8Q6H7"/>
<keyword evidence="15" id="KW-1133">Transmembrane helix</keyword>